<dbReference type="PROSITE" id="PS50995">
    <property type="entry name" value="HTH_MARR_2"/>
    <property type="match status" value="1"/>
</dbReference>
<proteinExistence type="predicted"/>
<evidence type="ECO:0000313" key="6">
    <source>
        <dbReference type="Proteomes" id="UP001501195"/>
    </source>
</evidence>
<dbReference type="InterPro" id="IPR023187">
    <property type="entry name" value="Tscrpt_reg_MarR-type_CS"/>
</dbReference>
<keyword evidence="2" id="KW-0238">DNA-binding</keyword>
<dbReference type="InterPro" id="IPR000835">
    <property type="entry name" value="HTH_MarR-typ"/>
</dbReference>
<dbReference type="SUPFAM" id="SSF46785">
    <property type="entry name" value="Winged helix' DNA-binding domain"/>
    <property type="match status" value="1"/>
</dbReference>
<sequence>MSDEALARSWHELMGRYNRLACRLDRELGSAHGLSSSEFEVLQQLDACAVQGELRMADLAHRVHLSQSALSRLVGRLERDGLVLRAACEADRRSVWIRITDAGRTRCAEARPTQRAILRTETWCAAQLPPGDAQPAGPSSPNHPA</sequence>
<dbReference type="PANTHER" id="PTHR33164:SF99">
    <property type="entry name" value="MARR FAMILY REGULATORY PROTEIN"/>
    <property type="match status" value="1"/>
</dbReference>
<evidence type="ECO:0000256" key="3">
    <source>
        <dbReference type="ARBA" id="ARBA00023163"/>
    </source>
</evidence>
<dbReference type="Gene3D" id="1.10.10.10">
    <property type="entry name" value="Winged helix-like DNA-binding domain superfamily/Winged helix DNA-binding domain"/>
    <property type="match status" value="1"/>
</dbReference>
<dbReference type="PRINTS" id="PR00598">
    <property type="entry name" value="HTHMARR"/>
</dbReference>
<dbReference type="PROSITE" id="PS01117">
    <property type="entry name" value="HTH_MARR_1"/>
    <property type="match status" value="1"/>
</dbReference>
<dbReference type="Pfam" id="PF01047">
    <property type="entry name" value="MarR"/>
    <property type="match status" value="1"/>
</dbReference>
<evidence type="ECO:0000256" key="1">
    <source>
        <dbReference type="ARBA" id="ARBA00023015"/>
    </source>
</evidence>
<dbReference type="InterPro" id="IPR036390">
    <property type="entry name" value="WH_DNA-bd_sf"/>
</dbReference>
<protein>
    <submittedName>
        <fullName evidence="5">MarR family transcriptional regulator</fullName>
    </submittedName>
</protein>
<dbReference type="Proteomes" id="UP001501195">
    <property type="component" value="Unassembled WGS sequence"/>
</dbReference>
<evidence type="ECO:0000256" key="2">
    <source>
        <dbReference type="ARBA" id="ARBA00023125"/>
    </source>
</evidence>
<dbReference type="InterPro" id="IPR036388">
    <property type="entry name" value="WH-like_DNA-bd_sf"/>
</dbReference>
<gene>
    <name evidence="5" type="ORF">GCM10023225_27870</name>
</gene>
<feature type="domain" description="HTH marR-type" evidence="4">
    <location>
        <begin position="1"/>
        <end position="145"/>
    </location>
</feature>
<evidence type="ECO:0000313" key="5">
    <source>
        <dbReference type="EMBL" id="GAA4988764.1"/>
    </source>
</evidence>
<evidence type="ECO:0000259" key="4">
    <source>
        <dbReference type="PROSITE" id="PS50995"/>
    </source>
</evidence>
<keyword evidence="3" id="KW-0804">Transcription</keyword>
<comment type="caution">
    <text evidence="5">The sequence shown here is derived from an EMBL/GenBank/DDBJ whole genome shotgun (WGS) entry which is preliminary data.</text>
</comment>
<dbReference type="EMBL" id="BAABIL010000468">
    <property type="protein sequence ID" value="GAA4988764.1"/>
    <property type="molecule type" value="Genomic_DNA"/>
</dbReference>
<accession>A0ABP9I5B2</accession>
<dbReference type="PANTHER" id="PTHR33164">
    <property type="entry name" value="TRANSCRIPTIONAL REGULATOR, MARR FAMILY"/>
    <property type="match status" value="1"/>
</dbReference>
<keyword evidence="6" id="KW-1185">Reference proteome</keyword>
<reference evidence="6" key="1">
    <citation type="journal article" date="2019" name="Int. J. Syst. Evol. Microbiol.">
        <title>The Global Catalogue of Microorganisms (GCM) 10K type strain sequencing project: providing services to taxonomists for standard genome sequencing and annotation.</title>
        <authorList>
            <consortium name="The Broad Institute Genomics Platform"/>
            <consortium name="The Broad Institute Genome Sequencing Center for Infectious Disease"/>
            <person name="Wu L."/>
            <person name="Ma J."/>
        </authorList>
    </citation>
    <scope>NUCLEOTIDE SEQUENCE [LARGE SCALE GENOMIC DNA]</scope>
    <source>
        <strain evidence="6">JCM 18126</strain>
    </source>
</reference>
<keyword evidence="1" id="KW-0805">Transcription regulation</keyword>
<organism evidence="5 6">
    <name type="scientific">Kineococcus glutinatus</name>
    <dbReference type="NCBI Taxonomy" id="1070872"/>
    <lineage>
        <taxon>Bacteria</taxon>
        <taxon>Bacillati</taxon>
        <taxon>Actinomycetota</taxon>
        <taxon>Actinomycetes</taxon>
        <taxon>Kineosporiales</taxon>
        <taxon>Kineosporiaceae</taxon>
        <taxon>Kineococcus</taxon>
    </lineage>
</organism>
<dbReference type="SMART" id="SM00347">
    <property type="entry name" value="HTH_MARR"/>
    <property type="match status" value="1"/>
</dbReference>
<dbReference type="InterPro" id="IPR039422">
    <property type="entry name" value="MarR/SlyA-like"/>
</dbReference>
<name>A0ABP9I5B2_9ACTN</name>